<organism evidence="2 3">
    <name type="scientific">Bacillus clarus</name>
    <dbReference type="NCBI Taxonomy" id="2338372"/>
    <lineage>
        <taxon>Bacteria</taxon>
        <taxon>Bacillati</taxon>
        <taxon>Bacillota</taxon>
        <taxon>Bacilli</taxon>
        <taxon>Bacillales</taxon>
        <taxon>Bacillaceae</taxon>
        <taxon>Bacillus</taxon>
        <taxon>Bacillus cereus group</taxon>
    </lineage>
</organism>
<comment type="caution">
    <text evidence="2">The sequence shown here is derived from an EMBL/GenBank/DDBJ whole genome shotgun (WGS) entry which is preliminary data.</text>
</comment>
<gene>
    <name evidence="2" type="ORF">DJ93_5763</name>
</gene>
<proteinExistence type="predicted"/>
<keyword evidence="1" id="KW-0812">Transmembrane</keyword>
<feature type="transmembrane region" description="Helical" evidence="1">
    <location>
        <begin position="54"/>
        <end position="76"/>
    </location>
</feature>
<dbReference type="EMBL" id="JMQC01000011">
    <property type="protein sequence ID" value="KFM95143.1"/>
    <property type="molecule type" value="Genomic_DNA"/>
</dbReference>
<dbReference type="AlphaFoldDB" id="A0A090Y8R0"/>
<name>A0A090Y8R0_9BACI</name>
<protein>
    <submittedName>
        <fullName evidence="2">Uncharacterized protein</fullName>
    </submittedName>
</protein>
<dbReference type="Proteomes" id="UP000029389">
    <property type="component" value="Unassembled WGS sequence"/>
</dbReference>
<evidence type="ECO:0000256" key="1">
    <source>
        <dbReference type="SAM" id="Phobius"/>
    </source>
</evidence>
<sequence length="92" mass="11250">MMKFYEKEWYTMQKKFLKTVKSTLKKDIKSIETWSIFLIFFFVTLFSLKKFDNAGLLMYIKVFTISLATFIICYLIKCYRIFKRNKQNPINK</sequence>
<dbReference type="PATRIC" id="fig|1405.8.peg.5953"/>
<keyword evidence="1" id="KW-1133">Transmembrane helix</keyword>
<reference evidence="2 3" key="1">
    <citation type="submission" date="2014-04" db="EMBL/GenBank/DDBJ databases">
        <authorList>
            <person name="Bishop-Lilly K.A."/>
            <person name="Broomall S.M."/>
            <person name="Chain P.S."/>
            <person name="Chertkov O."/>
            <person name="Coyne S.R."/>
            <person name="Daligault H.E."/>
            <person name="Davenport K.W."/>
            <person name="Erkkila T."/>
            <person name="Frey K.G."/>
            <person name="Gibbons H.S."/>
            <person name="Gu W."/>
            <person name="Jaissle J."/>
            <person name="Johnson S.L."/>
            <person name="Koroleva G.I."/>
            <person name="Ladner J.T."/>
            <person name="Lo C.-C."/>
            <person name="Minogue T.D."/>
            <person name="Munk C."/>
            <person name="Palacios G.F."/>
            <person name="Redden C.L."/>
            <person name="Rosenzweig C.N."/>
            <person name="Scholz M.B."/>
            <person name="Teshima H."/>
            <person name="Xu Y."/>
        </authorList>
    </citation>
    <scope>NUCLEOTIDE SEQUENCE [LARGE SCALE GENOMIC DNA]</scope>
    <source>
        <strain evidence="2 3">BHP</strain>
    </source>
</reference>
<evidence type="ECO:0000313" key="3">
    <source>
        <dbReference type="Proteomes" id="UP000029389"/>
    </source>
</evidence>
<feature type="transmembrane region" description="Helical" evidence="1">
    <location>
        <begin position="31"/>
        <end position="48"/>
    </location>
</feature>
<keyword evidence="1" id="KW-0472">Membrane</keyword>
<accession>A0A090Y8R0</accession>
<evidence type="ECO:0000313" key="2">
    <source>
        <dbReference type="EMBL" id="KFM95143.1"/>
    </source>
</evidence>